<dbReference type="EMBL" id="CAJVQB010012263">
    <property type="protein sequence ID" value="CAG8754165.1"/>
    <property type="molecule type" value="Genomic_DNA"/>
</dbReference>
<protein>
    <submittedName>
        <fullName evidence="2">12585_t:CDS:1</fullName>
    </submittedName>
</protein>
<reference evidence="2 3" key="1">
    <citation type="submission" date="2021-06" db="EMBL/GenBank/DDBJ databases">
        <authorList>
            <person name="Kallberg Y."/>
            <person name="Tangrot J."/>
            <person name="Rosling A."/>
        </authorList>
    </citation>
    <scope>NUCLEOTIDE SEQUENCE [LARGE SCALE GENOMIC DNA]</scope>
    <source>
        <strain evidence="2 3">120-4 pot B 10/14</strain>
    </source>
</reference>
<evidence type="ECO:0000256" key="1">
    <source>
        <dbReference type="SAM" id="MobiDB-lite"/>
    </source>
</evidence>
<accession>A0ABN7VBI3</accession>
<gene>
    <name evidence="2" type="ORF">GMARGA_LOCUS16733</name>
</gene>
<keyword evidence="3" id="KW-1185">Reference proteome</keyword>
<organism evidence="2 3">
    <name type="scientific">Gigaspora margarita</name>
    <dbReference type="NCBI Taxonomy" id="4874"/>
    <lineage>
        <taxon>Eukaryota</taxon>
        <taxon>Fungi</taxon>
        <taxon>Fungi incertae sedis</taxon>
        <taxon>Mucoromycota</taxon>
        <taxon>Glomeromycotina</taxon>
        <taxon>Glomeromycetes</taxon>
        <taxon>Diversisporales</taxon>
        <taxon>Gigasporaceae</taxon>
        <taxon>Gigaspora</taxon>
    </lineage>
</organism>
<sequence length="111" mass="12941">MVENPNKKVAFSQKNKDERRIQSTEEGKEELVNEPREVLEEYEPLMEEVTEEEWGEALEQTKSKLALAVSGITYPMIKKANGYAKEIFRYLASRCLKEESMPRKWKLGTID</sequence>
<evidence type="ECO:0000313" key="3">
    <source>
        <dbReference type="Proteomes" id="UP000789901"/>
    </source>
</evidence>
<feature type="region of interest" description="Disordered" evidence="1">
    <location>
        <begin position="1"/>
        <end position="34"/>
    </location>
</feature>
<comment type="caution">
    <text evidence="2">The sequence shown here is derived from an EMBL/GenBank/DDBJ whole genome shotgun (WGS) entry which is preliminary data.</text>
</comment>
<feature type="compositionally biased region" description="Basic and acidic residues" evidence="1">
    <location>
        <begin position="14"/>
        <end position="34"/>
    </location>
</feature>
<proteinExistence type="predicted"/>
<dbReference type="Proteomes" id="UP000789901">
    <property type="component" value="Unassembled WGS sequence"/>
</dbReference>
<name>A0ABN7VBI3_GIGMA</name>
<evidence type="ECO:0000313" key="2">
    <source>
        <dbReference type="EMBL" id="CAG8754165.1"/>
    </source>
</evidence>